<evidence type="ECO:0000256" key="5">
    <source>
        <dbReference type="ARBA" id="ARBA00023015"/>
    </source>
</evidence>
<feature type="region of interest" description="Disordered" evidence="8">
    <location>
        <begin position="501"/>
        <end position="532"/>
    </location>
</feature>
<evidence type="ECO:0000313" key="10">
    <source>
        <dbReference type="EMBL" id="KAG0295941.1"/>
    </source>
</evidence>
<feature type="compositionally biased region" description="Low complexity" evidence="8">
    <location>
        <begin position="102"/>
        <end position="122"/>
    </location>
</feature>
<proteinExistence type="predicted"/>
<dbReference type="GO" id="GO:0000978">
    <property type="term" value="F:RNA polymerase II cis-regulatory region sequence-specific DNA binding"/>
    <property type="evidence" value="ECO:0007669"/>
    <property type="project" value="TreeGrafter"/>
</dbReference>
<evidence type="ECO:0000256" key="1">
    <source>
        <dbReference type="ARBA" id="ARBA00004123"/>
    </source>
</evidence>
<keyword evidence="11" id="KW-1185">Reference proteome</keyword>
<keyword evidence="3" id="KW-0862">Zinc</keyword>
<evidence type="ECO:0000256" key="6">
    <source>
        <dbReference type="ARBA" id="ARBA00023163"/>
    </source>
</evidence>
<dbReference type="InterPro" id="IPR001083">
    <property type="entry name" value="Cu_fist_DNA-bd_dom"/>
</dbReference>
<comment type="caution">
    <text evidence="10">The sequence shown here is derived from an EMBL/GenBank/DDBJ whole genome shotgun (WGS) entry which is preliminary data.</text>
</comment>
<dbReference type="FunFam" id="3.90.430.10:FF:000001">
    <property type="entry name" value="Copper fist DNA-binding protein"/>
    <property type="match status" value="1"/>
</dbReference>
<dbReference type="InterPro" id="IPR036395">
    <property type="entry name" value="Cu_fist_DNA-bd_dom_sf"/>
</dbReference>
<dbReference type="Pfam" id="PF00649">
    <property type="entry name" value="Copper-fist"/>
    <property type="match status" value="1"/>
</dbReference>
<dbReference type="SMART" id="SM00412">
    <property type="entry name" value="Cu_FIST"/>
    <property type="match status" value="1"/>
</dbReference>
<protein>
    <recommendedName>
        <fullName evidence="9">Copper-fist domain-containing protein</fullName>
    </recommendedName>
</protein>
<feature type="compositionally biased region" description="Polar residues" evidence="8">
    <location>
        <begin position="150"/>
        <end position="167"/>
    </location>
</feature>
<dbReference type="PRINTS" id="PR00617">
    <property type="entry name" value="COPPERFIST"/>
</dbReference>
<feature type="region of interest" description="Disordered" evidence="8">
    <location>
        <begin position="231"/>
        <end position="253"/>
    </location>
</feature>
<sequence>MVFVNGQKFACATCIKGHRSTTCNHGERPLHEIKKKGRPSTQCPHCKELRKAKQVSVRCICGREEGAAAVANGLKRAKSLSHDGRLTIPAAIGGEDLLRSISNQGQSPQDSSSDAQSSTGGVSHCGCLDGRVCTCCRDRTGHVVVKPSKGSASANSATFKNYPASRQRSAASLDLGKTGMLLFPRDSSSPLPFVPHGQNNQVVQSPDSFGSHGKANAGIYASGASPLFAQTLSPSSSSGCDHSPSTSSLGSHQSGQMQSHLCFDYASSSDYDSDHYNPTTSYSYFPETMASYPVSNASDDLEDMDMLANADPKTIMDGIMNGTTTLNPMESASADEIRMLYSALSSFDTASPTAVLTPPSRSYSSPAPPSGTSSIPSSLPAPTALAPKSGCCGSGNKSETAPSTMASTPSHSPPAGRSDIGDEEMTSKLDGCGCAISPNMCCCGERCACPGCLAYPNNQNILDPSLDIDFRSTSAGPSQTSGCCGSDKTSATLMNGIALSDNNNNDPTTNNNNNNINNSNISGNNNNNNNGQALNNLQAEAFNLSAALNLVQAKSDFDARQSVKQQFNGLSGLEEAKMQHPTLLGDNGVLICGCGCGRPTVDCAECFRDMCQFVSESQGRMMKDDLDFESALNGDVGGSSSDLGLNMNMPVPLNMGMNMNLSMDLNMNMANFAHSSTMPQTMSLLSMQGQRSDGSPSTSPSFEQQQQQQQLQQQQQQQHLQQQQQQQQFSQESLLKQQQQQQQLALQMQQRLSLRRRFREGMEEEQKLQLQLMEQEQMQLQQLQQSMPGLDHLQLDFLDDEDWSFVDEIRTDATDTQMSSVPRS</sequence>
<evidence type="ECO:0000256" key="8">
    <source>
        <dbReference type="SAM" id="MobiDB-lite"/>
    </source>
</evidence>
<dbReference type="GO" id="GO:0045944">
    <property type="term" value="P:positive regulation of transcription by RNA polymerase II"/>
    <property type="evidence" value="ECO:0007669"/>
    <property type="project" value="TreeGrafter"/>
</dbReference>
<dbReference type="SMART" id="SM01090">
    <property type="entry name" value="Copper-fist"/>
    <property type="match status" value="1"/>
</dbReference>
<dbReference type="PROSITE" id="PS50073">
    <property type="entry name" value="COPPER_FIST_2"/>
    <property type="match status" value="1"/>
</dbReference>
<keyword evidence="7" id="KW-0539">Nucleus</keyword>
<keyword evidence="5" id="KW-0805">Transcription regulation</keyword>
<feature type="compositionally biased region" description="Low complexity" evidence="8">
    <location>
        <begin position="233"/>
        <end position="248"/>
    </location>
</feature>
<dbReference type="Proteomes" id="UP000823405">
    <property type="component" value="Unassembled WGS sequence"/>
</dbReference>
<feature type="compositionally biased region" description="Low complexity" evidence="8">
    <location>
        <begin position="358"/>
        <end position="387"/>
    </location>
</feature>
<feature type="compositionally biased region" description="Polar residues" evidence="8">
    <location>
        <begin position="395"/>
        <end position="410"/>
    </location>
</feature>
<keyword evidence="6" id="KW-0804">Transcription</keyword>
<dbReference type="EMBL" id="JAAAIN010002191">
    <property type="protein sequence ID" value="KAG0295941.1"/>
    <property type="molecule type" value="Genomic_DNA"/>
</dbReference>
<feature type="region of interest" description="Disordered" evidence="8">
    <location>
        <begin position="101"/>
        <end position="122"/>
    </location>
</feature>
<feature type="region of interest" description="Disordered" evidence="8">
    <location>
        <begin position="685"/>
        <end position="713"/>
    </location>
</feature>
<dbReference type="PANTHER" id="PTHR28088:SF5">
    <property type="entry name" value="TRANSCRIPTIONAL ACTIVATOR HAA1-RELATED"/>
    <property type="match status" value="1"/>
</dbReference>
<reference evidence="10" key="1">
    <citation type="journal article" date="2020" name="Fungal Divers.">
        <title>Resolving the Mortierellaceae phylogeny through synthesis of multi-gene phylogenetics and phylogenomics.</title>
        <authorList>
            <person name="Vandepol N."/>
            <person name="Liber J."/>
            <person name="Desiro A."/>
            <person name="Na H."/>
            <person name="Kennedy M."/>
            <person name="Barry K."/>
            <person name="Grigoriev I.V."/>
            <person name="Miller A.N."/>
            <person name="O'Donnell K."/>
            <person name="Stajich J.E."/>
            <person name="Bonito G."/>
        </authorList>
    </citation>
    <scope>NUCLEOTIDE SEQUENCE</scope>
    <source>
        <strain evidence="10">NVP60</strain>
    </source>
</reference>
<dbReference type="OrthoDB" id="5600085at2759"/>
<feature type="domain" description="Copper-fist" evidence="9">
    <location>
        <begin position="1"/>
        <end position="40"/>
    </location>
</feature>
<dbReference type="GO" id="GO:0005634">
    <property type="term" value="C:nucleus"/>
    <property type="evidence" value="ECO:0007669"/>
    <property type="project" value="UniProtKB-SubCell"/>
</dbReference>
<dbReference type="GO" id="GO:0006879">
    <property type="term" value="P:intracellular iron ion homeostasis"/>
    <property type="evidence" value="ECO:0007669"/>
    <property type="project" value="TreeGrafter"/>
</dbReference>
<dbReference type="GO" id="GO:0000981">
    <property type="term" value="F:DNA-binding transcription factor activity, RNA polymerase II-specific"/>
    <property type="evidence" value="ECO:0007669"/>
    <property type="project" value="TreeGrafter"/>
</dbReference>
<evidence type="ECO:0000259" key="9">
    <source>
        <dbReference type="PROSITE" id="PS50073"/>
    </source>
</evidence>
<keyword evidence="4" id="KW-0186">Copper</keyword>
<evidence type="ECO:0000256" key="4">
    <source>
        <dbReference type="ARBA" id="ARBA00023008"/>
    </source>
</evidence>
<keyword evidence="2" id="KW-0479">Metal-binding</keyword>
<evidence type="ECO:0000256" key="2">
    <source>
        <dbReference type="ARBA" id="ARBA00022723"/>
    </source>
</evidence>
<comment type="subcellular location">
    <subcellularLocation>
        <location evidence="1">Nucleus</location>
    </subcellularLocation>
</comment>
<evidence type="ECO:0000256" key="3">
    <source>
        <dbReference type="ARBA" id="ARBA00022833"/>
    </source>
</evidence>
<dbReference type="InterPro" id="IPR051763">
    <property type="entry name" value="Copper_Homeo_Regul"/>
</dbReference>
<dbReference type="AlphaFoldDB" id="A0A9P6QVH3"/>
<evidence type="ECO:0000256" key="7">
    <source>
        <dbReference type="ARBA" id="ARBA00023242"/>
    </source>
</evidence>
<name>A0A9P6QVH3_9FUNG</name>
<feature type="compositionally biased region" description="Low complexity" evidence="8">
    <location>
        <begin position="704"/>
        <end position="713"/>
    </location>
</feature>
<accession>A0A9P6QVH3</accession>
<dbReference type="GO" id="GO:0005507">
    <property type="term" value="F:copper ion binding"/>
    <property type="evidence" value="ECO:0007669"/>
    <property type="project" value="InterPro"/>
</dbReference>
<dbReference type="PANTHER" id="PTHR28088">
    <property type="entry name" value="TRANSCRIPTIONAL ACTIVATOR HAA1-RELATED"/>
    <property type="match status" value="1"/>
</dbReference>
<evidence type="ECO:0000313" key="11">
    <source>
        <dbReference type="Proteomes" id="UP000823405"/>
    </source>
</evidence>
<gene>
    <name evidence="10" type="ORF">BGZ97_004680</name>
</gene>
<organism evidence="10 11">
    <name type="scientific">Linnemannia gamsii</name>
    <dbReference type="NCBI Taxonomy" id="64522"/>
    <lineage>
        <taxon>Eukaryota</taxon>
        <taxon>Fungi</taxon>
        <taxon>Fungi incertae sedis</taxon>
        <taxon>Mucoromycota</taxon>
        <taxon>Mortierellomycotina</taxon>
        <taxon>Mortierellomycetes</taxon>
        <taxon>Mortierellales</taxon>
        <taxon>Mortierellaceae</taxon>
        <taxon>Linnemannia</taxon>
    </lineage>
</organism>
<dbReference type="SUPFAM" id="SSF57879">
    <property type="entry name" value="Zinc domain conserved in yeast copper-regulated transcription factors"/>
    <property type="match status" value="1"/>
</dbReference>
<feature type="compositionally biased region" description="Polar residues" evidence="8">
    <location>
        <begin position="685"/>
        <end position="703"/>
    </location>
</feature>
<feature type="region of interest" description="Disordered" evidence="8">
    <location>
        <begin position="147"/>
        <end position="167"/>
    </location>
</feature>
<dbReference type="GO" id="GO:0006878">
    <property type="term" value="P:intracellular copper ion homeostasis"/>
    <property type="evidence" value="ECO:0007669"/>
    <property type="project" value="TreeGrafter"/>
</dbReference>
<feature type="region of interest" description="Disordered" evidence="8">
    <location>
        <begin position="354"/>
        <end position="422"/>
    </location>
</feature>
<dbReference type="Gene3D" id="3.90.430.10">
    <property type="entry name" value="Copper fist DNA-binding domain"/>
    <property type="match status" value="1"/>
</dbReference>